<feature type="chain" id="PRO_5001956659" evidence="1">
    <location>
        <begin position="37"/>
        <end position="391"/>
    </location>
</feature>
<proteinExistence type="predicted"/>
<reference evidence="3 4" key="1">
    <citation type="submission" date="2014-08" db="EMBL/GenBank/DDBJ databases">
        <title>Genomic and Phenotypic Diversity of Colwellia psychrerythraea strains from Disparate Marine Basins.</title>
        <authorList>
            <person name="Techtmann S.M."/>
            <person name="Stelling S.C."/>
            <person name="Utturkar S.M."/>
            <person name="Alshibli N."/>
            <person name="Harris A."/>
            <person name="Brown S.D."/>
            <person name="Hazen T.C."/>
        </authorList>
    </citation>
    <scope>NUCLEOTIDE SEQUENCE [LARGE SCALE GENOMIC DNA]</scope>
    <source>
        <strain evidence="3 4">GAB14E</strain>
    </source>
</reference>
<protein>
    <submittedName>
        <fullName evidence="3">Sulfatase</fullName>
    </submittedName>
</protein>
<dbReference type="Gene3D" id="3.40.720.10">
    <property type="entry name" value="Alkaline Phosphatase, subunit A"/>
    <property type="match status" value="1"/>
</dbReference>
<dbReference type="InterPro" id="IPR000917">
    <property type="entry name" value="Sulfatase_N"/>
</dbReference>
<evidence type="ECO:0000313" key="4">
    <source>
        <dbReference type="Proteomes" id="UP000029868"/>
    </source>
</evidence>
<accession>A0A099KBX5</accession>
<dbReference type="EMBL" id="JQEC01000068">
    <property type="protein sequence ID" value="KGJ88209.1"/>
    <property type="molecule type" value="Genomic_DNA"/>
</dbReference>
<dbReference type="InterPro" id="IPR017850">
    <property type="entry name" value="Alkaline_phosphatase_core_sf"/>
</dbReference>
<evidence type="ECO:0000313" key="3">
    <source>
        <dbReference type="EMBL" id="KGJ88209.1"/>
    </source>
</evidence>
<dbReference type="AlphaFoldDB" id="A0A099KBX5"/>
<gene>
    <name evidence="3" type="ORF">GAB14E_4238</name>
</gene>
<sequence length="391" mass="44363">MFKPLMLKLRMLKPAILNSCSLIILLLACFSFQANAVTDKNLVLVTIDGLRWQELFSGADAALLNNKKFVRAGHDVKEKFWHENEEQRRQLLMPFFWQTVVQEGMVIGNRNIGSNMSIANPWHFSYPGYSEIFTGVVDESLDSNTKKPNPQISFLEWLNNKAGYEHKLAAFGSWDVFPYILSKKRSKLHINAGFDAAKGYELSEQVKLLNHLQKEIPSPWHNVRLDSFTYRYAKDYLLTVKPKVMIISLGETDDFAHDGHYDSYLNSAHQTDKFIADLWQTLQTTPGYKDNTVLMITTDHGRGSNSDDWQHHASKQAVQNTMKNLSKFPDGIAGSENIWFAAMGPGVNARGEIKTNQEVKQNQIAATALTLLDEDPKAFNPEAGTFIKEVF</sequence>
<feature type="domain" description="Sulfatase N-terminal" evidence="2">
    <location>
        <begin position="131"/>
        <end position="373"/>
    </location>
</feature>
<dbReference type="Pfam" id="PF00884">
    <property type="entry name" value="Sulfatase"/>
    <property type="match status" value="1"/>
</dbReference>
<dbReference type="PATRIC" id="fig|28229.3.peg.4214"/>
<evidence type="ECO:0000256" key="1">
    <source>
        <dbReference type="SAM" id="SignalP"/>
    </source>
</evidence>
<comment type="caution">
    <text evidence="3">The sequence shown here is derived from an EMBL/GenBank/DDBJ whole genome shotgun (WGS) entry which is preliminary data.</text>
</comment>
<keyword evidence="1" id="KW-0732">Signal</keyword>
<name>A0A099KBX5_COLPS</name>
<dbReference type="Proteomes" id="UP000029868">
    <property type="component" value="Unassembled WGS sequence"/>
</dbReference>
<feature type="signal peptide" evidence="1">
    <location>
        <begin position="1"/>
        <end position="36"/>
    </location>
</feature>
<dbReference type="SUPFAM" id="SSF53649">
    <property type="entry name" value="Alkaline phosphatase-like"/>
    <property type="match status" value="1"/>
</dbReference>
<organism evidence="3 4">
    <name type="scientific">Colwellia psychrerythraea</name>
    <name type="common">Vibrio psychroerythus</name>
    <dbReference type="NCBI Taxonomy" id="28229"/>
    <lineage>
        <taxon>Bacteria</taxon>
        <taxon>Pseudomonadati</taxon>
        <taxon>Pseudomonadota</taxon>
        <taxon>Gammaproteobacteria</taxon>
        <taxon>Alteromonadales</taxon>
        <taxon>Colwelliaceae</taxon>
        <taxon>Colwellia</taxon>
    </lineage>
</organism>
<evidence type="ECO:0000259" key="2">
    <source>
        <dbReference type="Pfam" id="PF00884"/>
    </source>
</evidence>
<dbReference type="PROSITE" id="PS51257">
    <property type="entry name" value="PROKAR_LIPOPROTEIN"/>
    <property type="match status" value="1"/>
</dbReference>